<dbReference type="Pfam" id="PF01544">
    <property type="entry name" value="CorA"/>
    <property type="match status" value="1"/>
</dbReference>
<dbReference type="GO" id="GO:0046873">
    <property type="term" value="F:metal ion transmembrane transporter activity"/>
    <property type="evidence" value="ECO:0007669"/>
    <property type="project" value="InterPro"/>
</dbReference>
<dbReference type="RefSeq" id="XP_024728522.1">
    <property type="nucleotide sequence ID" value="XM_024888177.1"/>
</dbReference>
<proteinExistence type="predicted"/>
<evidence type="ECO:0000313" key="7">
    <source>
        <dbReference type="Proteomes" id="UP000235371"/>
    </source>
</evidence>
<keyword evidence="7" id="KW-1185">Reference proteome</keyword>
<feature type="transmembrane region" description="Helical" evidence="5">
    <location>
        <begin position="340"/>
        <end position="361"/>
    </location>
</feature>
<accession>A0A2J6SLI6</accession>
<reference evidence="6 7" key="1">
    <citation type="submission" date="2016-04" db="EMBL/GenBank/DDBJ databases">
        <title>A degradative enzymes factory behind the ericoid mycorrhizal symbiosis.</title>
        <authorList>
            <consortium name="DOE Joint Genome Institute"/>
            <person name="Martino E."/>
            <person name="Morin E."/>
            <person name="Grelet G."/>
            <person name="Kuo A."/>
            <person name="Kohler A."/>
            <person name="Daghino S."/>
            <person name="Barry K."/>
            <person name="Choi C."/>
            <person name="Cichocki N."/>
            <person name="Clum A."/>
            <person name="Copeland A."/>
            <person name="Hainaut M."/>
            <person name="Haridas S."/>
            <person name="Labutti K."/>
            <person name="Lindquist E."/>
            <person name="Lipzen A."/>
            <person name="Khouja H.-R."/>
            <person name="Murat C."/>
            <person name="Ohm R."/>
            <person name="Olson A."/>
            <person name="Spatafora J."/>
            <person name="Veneault-Fourrey C."/>
            <person name="Henrissat B."/>
            <person name="Grigoriev I."/>
            <person name="Martin F."/>
            <person name="Perotto S."/>
        </authorList>
    </citation>
    <scope>NUCLEOTIDE SEQUENCE [LARGE SCALE GENOMIC DNA]</scope>
    <source>
        <strain evidence="6 7">E</strain>
    </source>
</reference>
<evidence type="ECO:0000256" key="4">
    <source>
        <dbReference type="ARBA" id="ARBA00023136"/>
    </source>
</evidence>
<evidence type="ECO:0000256" key="1">
    <source>
        <dbReference type="ARBA" id="ARBA00004141"/>
    </source>
</evidence>
<organism evidence="6 7">
    <name type="scientific">Hyaloscypha bicolor E</name>
    <dbReference type="NCBI Taxonomy" id="1095630"/>
    <lineage>
        <taxon>Eukaryota</taxon>
        <taxon>Fungi</taxon>
        <taxon>Dikarya</taxon>
        <taxon>Ascomycota</taxon>
        <taxon>Pezizomycotina</taxon>
        <taxon>Leotiomycetes</taxon>
        <taxon>Helotiales</taxon>
        <taxon>Hyaloscyphaceae</taxon>
        <taxon>Hyaloscypha</taxon>
        <taxon>Hyaloscypha bicolor</taxon>
    </lineage>
</organism>
<gene>
    <name evidence="6" type="ORF">K444DRAFT_708138</name>
</gene>
<dbReference type="GeneID" id="36596253"/>
<comment type="subcellular location">
    <subcellularLocation>
        <location evidence="1">Membrane</location>
        <topology evidence="1">Multi-pass membrane protein</topology>
    </subcellularLocation>
</comment>
<name>A0A2J6SLI6_9HELO</name>
<dbReference type="STRING" id="1095630.A0A2J6SLI6"/>
<evidence type="ECO:0008006" key="8">
    <source>
        <dbReference type="Google" id="ProtNLM"/>
    </source>
</evidence>
<dbReference type="AlphaFoldDB" id="A0A2J6SLI6"/>
<dbReference type="GO" id="GO:0016020">
    <property type="term" value="C:membrane"/>
    <property type="evidence" value="ECO:0007669"/>
    <property type="project" value="UniProtKB-SubCell"/>
</dbReference>
<dbReference type="InterPro" id="IPR045863">
    <property type="entry name" value="CorA_TM1_TM2"/>
</dbReference>
<evidence type="ECO:0000256" key="5">
    <source>
        <dbReference type="SAM" id="Phobius"/>
    </source>
</evidence>
<feature type="transmembrane region" description="Helical" evidence="5">
    <location>
        <begin position="373"/>
        <end position="391"/>
    </location>
</feature>
<sequence length="419" mass="47852">MYHNGIDKLEGFAQSYGDYVKAQALCNPCLLNLDKFLSSQAISRRSCRVTALDFRAEVEGLFSQTNVALHDLPSKLRTDGEAQSSLQGRIFIIEDLTKDIVELLGFEFSIDPLFFALHLGVSQRGGALILVDPPIDDVYFADDGKDVKSKAQFHVEPFLGTYEDFMEPFASSEGFDPPQIRLGRSMSEDLGQYWQRGIPVCFDPKHPTIQSLAYFPLRIVAAEWVKYIAVMHDCLVRHEYKSNEDPALEEFDTRLQELQSWRRRSKLSQQKVRFVLRLLKSWMVENPNDSRLLQPLITDYQHISTNIEEYGRMLENTVPVVTSLVQIFEARRAYTETSNISRLTILALIFVPLNYISSLFSMNLSVAPGSSHFWVYFVVAIPVTLLIVVVARYPSPHIWNISAWVEALGRSRFRSPEIV</sequence>
<keyword evidence="4 5" id="KW-0472">Membrane</keyword>
<dbReference type="OrthoDB" id="5428055at2759"/>
<dbReference type="InParanoid" id="A0A2J6SLI6"/>
<keyword evidence="2 5" id="KW-0812">Transmembrane</keyword>
<evidence type="ECO:0000256" key="3">
    <source>
        <dbReference type="ARBA" id="ARBA00022989"/>
    </source>
</evidence>
<dbReference type="SUPFAM" id="SSF144083">
    <property type="entry name" value="Magnesium transport protein CorA, transmembrane region"/>
    <property type="match status" value="1"/>
</dbReference>
<keyword evidence="3 5" id="KW-1133">Transmembrane helix</keyword>
<evidence type="ECO:0000313" key="6">
    <source>
        <dbReference type="EMBL" id="PMD51618.1"/>
    </source>
</evidence>
<dbReference type="Proteomes" id="UP000235371">
    <property type="component" value="Unassembled WGS sequence"/>
</dbReference>
<evidence type="ECO:0000256" key="2">
    <source>
        <dbReference type="ARBA" id="ARBA00022692"/>
    </source>
</evidence>
<dbReference type="InterPro" id="IPR002523">
    <property type="entry name" value="MgTranspt_CorA/ZnTranspt_ZntB"/>
</dbReference>
<protein>
    <recommendedName>
        <fullName evidence="8">Cora-domain-containing protein</fullName>
    </recommendedName>
</protein>
<dbReference type="EMBL" id="KZ613912">
    <property type="protein sequence ID" value="PMD51618.1"/>
    <property type="molecule type" value="Genomic_DNA"/>
</dbReference>
<dbReference type="Gene3D" id="1.20.58.340">
    <property type="entry name" value="Magnesium transport protein CorA, transmembrane region"/>
    <property type="match status" value="1"/>
</dbReference>